<accession>A0ABQ5AQU6</accession>
<comment type="caution">
    <text evidence="2">The sequence shown here is derived from an EMBL/GenBank/DDBJ whole genome shotgun (WGS) entry which is preliminary data.</text>
</comment>
<reference evidence="2" key="2">
    <citation type="submission" date="2022-01" db="EMBL/GenBank/DDBJ databases">
        <authorList>
            <person name="Yamashiro T."/>
            <person name="Shiraishi A."/>
            <person name="Satake H."/>
            <person name="Nakayama K."/>
        </authorList>
    </citation>
    <scope>NUCLEOTIDE SEQUENCE</scope>
</reference>
<evidence type="ECO:0000313" key="3">
    <source>
        <dbReference type="Proteomes" id="UP001151760"/>
    </source>
</evidence>
<gene>
    <name evidence="2" type="ORF">Tco_0824588</name>
</gene>
<sequence>MKGKSMADCSESVSKSKVIARVVHKLDLEPLSSKLKNKREAHVDYIRITKENADTLCDIVEQARILNPLDNALAYALPPRKPVKSTVMKNIKPSNASQWRPSETKHVCLSSEPRIVEAKTTNHLEPNKNKGSNDSISPCSSSVQCSSYKSYLVNSRQTTMIQDCTFYPSSEETTLQGVVPSNLHHLNQSFDTLTKLKKNHPLENVIGNPSRPVLTRSQLQEQAIWCLH</sequence>
<protein>
    <submittedName>
        <fullName evidence="2">Uncharacterized protein</fullName>
    </submittedName>
</protein>
<reference evidence="2" key="1">
    <citation type="journal article" date="2022" name="Int. J. Mol. Sci.">
        <title>Draft Genome of Tanacetum Coccineum: Genomic Comparison of Closely Related Tanacetum-Family Plants.</title>
        <authorList>
            <person name="Yamashiro T."/>
            <person name="Shiraishi A."/>
            <person name="Nakayama K."/>
            <person name="Satake H."/>
        </authorList>
    </citation>
    <scope>NUCLEOTIDE SEQUENCE</scope>
</reference>
<organism evidence="2 3">
    <name type="scientific">Tanacetum coccineum</name>
    <dbReference type="NCBI Taxonomy" id="301880"/>
    <lineage>
        <taxon>Eukaryota</taxon>
        <taxon>Viridiplantae</taxon>
        <taxon>Streptophyta</taxon>
        <taxon>Embryophyta</taxon>
        <taxon>Tracheophyta</taxon>
        <taxon>Spermatophyta</taxon>
        <taxon>Magnoliopsida</taxon>
        <taxon>eudicotyledons</taxon>
        <taxon>Gunneridae</taxon>
        <taxon>Pentapetalae</taxon>
        <taxon>asterids</taxon>
        <taxon>campanulids</taxon>
        <taxon>Asterales</taxon>
        <taxon>Asteraceae</taxon>
        <taxon>Asteroideae</taxon>
        <taxon>Anthemideae</taxon>
        <taxon>Anthemidinae</taxon>
        <taxon>Tanacetum</taxon>
    </lineage>
</organism>
<evidence type="ECO:0000313" key="2">
    <source>
        <dbReference type="EMBL" id="GJT03419.1"/>
    </source>
</evidence>
<feature type="compositionally biased region" description="Basic and acidic residues" evidence="1">
    <location>
        <begin position="118"/>
        <end position="128"/>
    </location>
</feature>
<feature type="region of interest" description="Disordered" evidence="1">
    <location>
        <begin position="118"/>
        <end position="137"/>
    </location>
</feature>
<dbReference type="EMBL" id="BQNB010012426">
    <property type="protein sequence ID" value="GJT03419.1"/>
    <property type="molecule type" value="Genomic_DNA"/>
</dbReference>
<keyword evidence="3" id="KW-1185">Reference proteome</keyword>
<dbReference type="Proteomes" id="UP001151760">
    <property type="component" value="Unassembled WGS sequence"/>
</dbReference>
<evidence type="ECO:0000256" key="1">
    <source>
        <dbReference type="SAM" id="MobiDB-lite"/>
    </source>
</evidence>
<name>A0ABQ5AQU6_9ASTR</name>
<proteinExistence type="predicted"/>